<protein>
    <submittedName>
        <fullName evidence="1">Uncharacterized protein</fullName>
    </submittedName>
</protein>
<dbReference type="Proteomes" id="UP000254621">
    <property type="component" value="Unassembled WGS sequence"/>
</dbReference>
<evidence type="ECO:0000313" key="1">
    <source>
        <dbReference type="EMBL" id="SUP61539.1"/>
    </source>
</evidence>
<gene>
    <name evidence="1" type="ORF">NCTC13645_02702</name>
</gene>
<dbReference type="EMBL" id="UHIV01000008">
    <property type="protein sequence ID" value="SUP61539.1"/>
    <property type="molecule type" value="Genomic_DNA"/>
</dbReference>
<sequence>MAKVKLEHLTKIFGKHVKQVTEMMQEHAPKTDILEKLVQRLVFMMPT</sequence>
<evidence type="ECO:0000313" key="2">
    <source>
        <dbReference type="Proteomes" id="UP000254621"/>
    </source>
</evidence>
<dbReference type="AlphaFoldDB" id="A0A380P8I3"/>
<reference evidence="1 2" key="1">
    <citation type="submission" date="2018-06" db="EMBL/GenBank/DDBJ databases">
        <authorList>
            <consortium name="Pathogen Informatics"/>
            <person name="Doyle S."/>
        </authorList>
    </citation>
    <scope>NUCLEOTIDE SEQUENCE [LARGE SCALE GENOMIC DNA]</scope>
    <source>
        <strain evidence="1 2">NCTC13645</strain>
    </source>
</reference>
<organism evidence="1 2">
    <name type="scientific">Weissella viridescens</name>
    <name type="common">Lactobacillus viridescens</name>
    <dbReference type="NCBI Taxonomy" id="1629"/>
    <lineage>
        <taxon>Bacteria</taxon>
        <taxon>Bacillati</taxon>
        <taxon>Bacillota</taxon>
        <taxon>Bacilli</taxon>
        <taxon>Lactobacillales</taxon>
        <taxon>Lactobacillaceae</taxon>
        <taxon>Weissella</taxon>
    </lineage>
</organism>
<proteinExistence type="predicted"/>
<accession>A0A380P8I3</accession>
<name>A0A380P8I3_WEIVI</name>